<dbReference type="KEGG" id="llh:I41_36610"/>
<dbReference type="SUPFAM" id="SSF56349">
    <property type="entry name" value="DNA breaking-rejoining enzymes"/>
    <property type="match status" value="1"/>
</dbReference>
<accession>A0A517U1G9</accession>
<gene>
    <name evidence="3" type="ORF">I41_36610</name>
</gene>
<keyword evidence="1" id="KW-0233">DNA recombination</keyword>
<reference evidence="3 4" key="1">
    <citation type="submission" date="2019-02" db="EMBL/GenBank/DDBJ databases">
        <title>Deep-cultivation of Planctomycetes and their phenomic and genomic characterization uncovers novel biology.</title>
        <authorList>
            <person name="Wiegand S."/>
            <person name="Jogler M."/>
            <person name="Boedeker C."/>
            <person name="Pinto D."/>
            <person name="Vollmers J."/>
            <person name="Rivas-Marin E."/>
            <person name="Kohn T."/>
            <person name="Peeters S.H."/>
            <person name="Heuer A."/>
            <person name="Rast P."/>
            <person name="Oberbeckmann S."/>
            <person name="Bunk B."/>
            <person name="Jeske O."/>
            <person name="Meyerdierks A."/>
            <person name="Storesund J.E."/>
            <person name="Kallscheuer N."/>
            <person name="Luecker S."/>
            <person name="Lage O.M."/>
            <person name="Pohl T."/>
            <person name="Merkel B.J."/>
            <person name="Hornburger P."/>
            <person name="Mueller R.-W."/>
            <person name="Bruemmer F."/>
            <person name="Labrenz M."/>
            <person name="Spormann A.M."/>
            <person name="Op den Camp H."/>
            <person name="Overmann J."/>
            <person name="Amann R."/>
            <person name="Jetten M.S.M."/>
            <person name="Mascher T."/>
            <person name="Medema M.H."/>
            <person name="Devos D.P."/>
            <person name="Kaster A.-K."/>
            <person name="Ovreas L."/>
            <person name="Rohde M."/>
            <person name="Galperin M.Y."/>
            <person name="Jogler C."/>
        </authorList>
    </citation>
    <scope>NUCLEOTIDE SEQUENCE [LARGE SCALE GENOMIC DNA]</scope>
    <source>
        <strain evidence="3 4">I41</strain>
    </source>
</reference>
<dbReference type="Proteomes" id="UP000317909">
    <property type="component" value="Chromosome"/>
</dbReference>
<dbReference type="InterPro" id="IPR011010">
    <property type="entry name" value="DNA_brk_join_enz"/>
</dbReference>
<dbReference type="RefSeq" id="WP_145434211.1">
    <property type="nucleotide sequence ID" value="NZ_CP036339.1"/>
</dbReference>
<dbReference type="PROSITE" id="PS51898">
    <property type="entry name" value="TYR_RECOMBINASE"/>
    <property type="match status" value="1"/>
</dbReference>
<dbReference type="GO" id="GO:0006310">
    <property type="term" value="P:DNA recombination"/>
    <property type="evidence" value="ECO:0007669"/>
    <property type="project" value="UniProtKB-KW"/>
</dbReference>
<dbReference type="GO" id="GO:0015074">
    <property type="term" value="P:DNA integration"/>
    <property type="evidence" value="ECO:0007669"/>
    <property type="project" value="InterPro"/>
</dbReference>
<dbReference type="InterPro" id="IPR050090">
    <property type="entry name" value="Tyrosine_recombinase_XerCD"/>
</dbReference>
<protein>
    <submittedName>
        <fullName evidence="3">Site-specific tyrosine recombinase XerD</fullName>
    </submittedName>
</protein>
<dbReference type="EMBL" id="CP036339">
    <property type="protein sequence ID" value="QDT74464.1"/>
    <property type="molecule type" value="Genomic_DNA"/>
</dbReference>
<name>A0A517U1G9_9BACT</name>
<dbReference type="Gene3D" id="1.10.443.10">
    <property type="entry name" value="Intergrase catalytic core"/>
    <property type="match status" value="1"/>
</dbReference>
<dbReference type="PANTHER" id="PTHR30349">
    <property type="entry name" value="PHAGE INTEGRASE-RELATED"/>
    <property type="match status" value="1"/>
</dbReference>
<feature type="domain" description="Tyr recombinase" evidence="2">
    <location>
        <begin position="179"/>
        <end position="415"/>
    </location>
</feature>
<dbReference type="InterPro" id="IPR002104">
    <property type="entry name" value="Integrase_catalytic"/>
</dbReference>
<sequence length="418" mass="46440">MPRLVAAFPKYRKHRASGQAVVTIHGRDHYLGPHGTSASKAFYDRLIAEWLTQGRRSHAPPVEQTTVVMLCARYLQFATGYYLKDGKCTGTVPAIKAAMKYLRAWYGRTPAADFGPLALKALRQQMVDDGLSRSYVNDHVARIKRIFKWGVSEQLVPPATYQGLASVQGLLRGRTTAPENPPILPVDDAIVEATLPFMPEVVADMVRLQRLTGMRPAEVCIVRPGDVDRSGEVWLYRPASHKTEHHGRERVVFLGTEAQAVLLKYLARDDRTNCFRPCDSMAKVLAAKHAARVTPLSCGNKPGSNRVRRPKKQPGDVYEVDAYRRAIARACDRAFPHPRLSAIPRKQLTSEDSAALRAWQSAHRWAPNRLRHTFATTVRKQFGLEAAQVALGHSSAVVSQIYAERDLAKGVQVAQAIG</sequence>
<evidence type="ECO:0000256" key="1">
    <source>
        <dbReference type="ARBA" id="ARBA00023172"/>
    </source>
</evidence>
<dbReference type="OrthoDB" id="254233at2"/>
<dbReference type="CDD" id="cd00397">
    <property type="entry name" value="DNA_BRE_C"/>
    <property type="match status" value="1"/>
</dbReference>
<evidence type="ECO:0000313" key="4">
    <source>
        <dbReference type="Proteomes" id="UP000317909"/>
    </source>
</evidence>
<evidence type="ECO:0000313" key="3">
    <source>
        <dbReference type="EMBL" id="QDT74464.1"/>
    </source>
</evidence>
<dbReference type="InterPro" id="IPR013762">
    <property type="entry name" value="Integrase-like_cat_sf"/>
</dbReference>
<proteinExistence type="predicted"/>
<dbReference type="GO" id="GO:0003677">
    <property type="term" value="F:DNA binding"/>
    <property type="evidence" value="ECO:0007669"/>
    <property type="project" value="InterPro"/>
</dbReference>
<organism evidence="3 4">
    <name type="scientific">Lacipirellula limnantheis</name>
    <dbReference type="NCBI Taxonomy" id="2528024"/>
    <lineage>
        <taxon>Bacteria</taxon>
        <taxon>Pseudomonadati</taxon>
        <taxon>Planctomycetota</taxon>
        <taxon>Planctomycetia</taxon>
        <taxon>Pirellulales</taxon>
        <taxon>Lacipirellulaceae</taxon>
        <taxon>Lacipirellula</taxon>
    </lineage>
</organism>
<evidence type="ECO:0000259" key="2">
    <source>
        <dbReference type="PROSITE" id="PS51898"/>
    </source>
</evidence>
<dbReference type="PANTHER" id="PTHR30349:SF64">
    <property type="entry name" value="PROPHAGE INTEGRASE INTD-RELATED"/>
    <property type="match status" value="1"/>
</dbReference>
<keyword evidence="4" id="KW-1185">Reference proteome</keyword>
<dbReference type="AlphaFoldDB" id="A0A517U1G9"/>